<accession>A0A6C0B5V8</accession>
<protein>
    <submittedName>
        <fullName evidence="1">Uncharacterized protein</fullName>
    </submittedName>
</protein>
<dbReference type="Pfam" id="PF00612">
    <property type="entry name" value="IQ"/>
    <property type="match status" value="1"/>
</dbReference>
<reference evidence="1" key="1">
    <citation type="journal article" date="2020" name="Nature">
        <title>Giant virus diversity and host interactions through global metagenomics.</title>
        <authorList>
            <person name="Schulz F."/>
            <person name="Roux S."/>
            <person name="Paez-Espino D."/>
            <person name="Jungbluth S."/>
            <person name="Walsh D.A."/>
            <person name="Denef V.J."/>
            <person name="McMahon K.D."/>
            <person name="Konstantinidis K.T."/>
            <person name="Eloe-Fadrosh E.A."/>
            <person name="Kyrpides N.C."/>
            <person name="Woyke T."/>
        </authorList>
    </citation>
    <scope>NUCLEOTIDE SEQUENCE</scope>
    <source>
        <strain evidence="1">GVMAG-M-3300009422-16</strain>
    </source>
</reference>
<dbReference type="EMBL" id="MN739065">
    <property type="protein sequence ID" value="QHS86918.1"/>
    <property type="molecule type" value="Genomic_DNA"/>
</dbReference>
<evidence type="ECO:0000313" key="1">
    <source>
        <dbReference type="EMBL" id="QHS86918.1"/>
    </source>
</evidence>
<dbReference type="InterPro" id="IPR000048">
    <property type="entry name" value="IQ_motif_EF-hand-BS"/>
</dbReference>
<dbReference type="AlphaFoldDB" id="A0A6C0B5V8"/>
<proteinExistence type="predicted"/>
<organism evidence="1">
    <name type="scientific">viral metagenome</name>
    <dbReference type="NCBI Taxonomy" id="1070528"/>
    <lineage>
        <taxon>unclassified sequences</taxon>
        <taxon>metagenomes</taxon>
        <taxon>organismal metagenomes</taxon>
    </lineage>
</organism>
<sequence length="32" mass="3790">MKSVIKLQALFRGNKSRHNLNFNSKFIELLNK</sequence>
<name>A0A6C0B5V8_9ZZZZ</name>
<dbReference type="PROSITE" id="PS50096">
    <property type="entry name" value="IQ"/>
    <property type="match status" value="1"/>
</dbReference>